<dbReference type="Proteomes" id="UP000178448">
    <property type="component" value="Unassembled WGS sequence"/>
</dbReference>
<dbReference type="GO" id="GO:0005829">
    <property type="term" value="C:cytosol"/>
    <property type="evidence" value="ECO:0007669"/>
    <property type="project" value="TreeGrafter"/>
</dbReference>
<dbReference type="STRING" id="1798374.A2Z33_01590"/>
<dbReference type="PIRSF" id="PIRSF035805">
    <property type="entry name" value="TK_cell"/>
    <property type="match status" value="1"/>
</dbReference>
<dbReference type="AlphaFoldDB" id="A0A1F5YPT8"/>
<gene>
    <name evidence="11" type="ORF">A2Z33_01590</name>
</gene>
<name>A0A1F5YPT8_9BACT</name>
<evidence type="ECO:0000313" key="11">
    <source>
        <dbReference type="EMBL" id="OGG01912.1"/>
    </source>
</evidence>
<evidence type="ECO:0000256" key="8">
    <source>
        <dbReference type="PIRSR" id="PIRSR035805-2"/>
    </source>
</evidence>
<keyword evidence="4 9" id="KW-0808">Transferase</keyword>
<dbReference type="Pfam" id="PF00265">
    <property type="entry name" value="TK"/>
    <property type="match status" value="1"/>
</dbReference>
<dbReference type="PANTHER" id="PTHR11441:SF0">
    <property type="entry name" value="THYMIDINE KINASE, CYTOSOLIC"/>
    <property type="match status" value="1"/>
</dbReference>
<comment type="similarity">
    <text evidence="1 10">Belongs to the thymidine kinase family.</text>
</comment>
<organism evidence="11 12">
    <name type="scientific">Candidatus Gottesmanbacteria bacterium RBG_16_52_11</name>
    <dbReference type="NCBI Taxonomy" id="1798374"/>
    <lineage>
        <taxon>Bacteria</taxon>
        <taxon>Candidatus Gottesmaniibacteriota</taxon>
    </lineage>
</organism>
<proteinExistence type="inferred from homology"/>
<keyword evidence="6 9" id="KW-0418">Kinase</keyword>
<evidence type="ECO:0000256" key="3">
    <source>
        <dbReference type="ARBA" id="ARBA00022634"/>
    </source>
</evidence>
<dbReference type="PANTHER" id="PTHR11441">
    <property type="entry name" value="THYMIDINE KINASE"/>
    <property type="match status" value="1"/>
</dbReference>
<protein>
    <recommendedName>
        <fullName evidence="2 9">Thymidine kinase</fullName>
        <ecNumber evidence="2 9">2.7.1.21</ecNumber>
    </recommendedName>
</protein>
<keyword evidence="5 9" id="KW-0547">Nucleotide-binding</keyword>
<evidence type="ECO:0000313" key="12">
    <source>
        <dbReference type="Proteomes" id="UP000178448"/>
    </source>
</evidence>
<evidence type="ECO:0000256" key="7">
    <source>
        <dbReference type="ARBA" id="ARBA00022840"/>
    </source>
</evidence>
<evidence type="ECO:0000256" key="2">
    <source>
        <dbReference type="ARBA" id="ARBA00012118"/>
    </source>
</evidence>
<evidence type="ECO:0000256" key="1">
    <source>
        <dbReference type="ARBA" id="ARBA00007587"/>
    </source>
</evidence>
<dbReference type="Gene3D" id="3.40.50.300">
    <property type="entry name" value="P-loop containing nucleotide triphosphate hydrolases"/>
    <property type="match status" value="1"/>
</dbReference>
<sequence>MKKQEKLRAAGKLTVMAGPMFAGKTTKLLTLFSILSKLNYSILCFKAESRKVSGMGHTNSHDERPLPVIYISMDEPEKILQYVGRDGIQKVIIDAVHFFPKARILKVIDALLSAGIDVWVNGLIFDYRKEEFGATRELFRRADEAMELFSVCVRCGSKAEHTERISGGLEQSLGTTGTRKAQYIPVCAKCHRVYSG</sequence>
<dbReference type="Gene3D" id="3.30.60.20">
    <property type="match status" value="1"/>
</dbReference>
<evidence type="ECO:0000256" key="9">
    <source>
        <dbReference type="RuleBase" id="RU000544"/>
    </source>
</evidence>
<dbReference type="GO" id="GO:0046104">
    <property type="term" value="P:thymidine metabolic process"/>
    <property type="evidence" value="ECO:0007669"/>
    <property type="project" value="TreeGrafter"/>
</dbReference>
<dbReference type="GO" id="GO:0004797">
    <property type="term" value="F:thymidine kinase activity"/>
    <property type="evidence" value="ECO:0007669"/>
    <property type="project" value="UniProtKB-EC"/>
</dbReference>
<dbReference type="EC" id="2.7.1.21" evidence="2 9"/>
<evidence type="ECO:0000256" key="4">
    <source>
        <dbReference type="ARBA" id="ARBA00022679"/>
    </source>
</evidence>
<dbReference type="GO" id="GO:0071897">
    <property type="term" value="P:DNA biosynthetic process"/>
    <property type="evidence" value="ECO:0007669"/>
    <property type="project" value="UniProtKB-KW"/>
</dbReference>
<evidence type="ECO:0000256" key="5">
    <source>
        <dbReference type="ARBA" id="ARBA00022741"/>
    </source>
</evidence>
<dbReference type="EMBL" id="MFJD01000009">
    <property type="protein sequence ID" value="OGG01912.1"/>
    <property type="molecule type" value="Genomic_DNA"/>
</dbReference>
<feature type="binding site" evidence="8">
    <location>
        <position position="183"/>
    </location>
    <ligand>
        <name>substrate</name>
    </ligand>
</feature>
<dbReference type="InterPro" id="IPR027417">
    <property type="entry name" value="P-loop_NTPase"/>
</dbReference>
<keyword evidence="3 9" id="KW-0237">DNA synthesis</keyword>
<accession>A0A1F5YPT8</accession>
<evidence type="ECO:0000256" key="10">
    <source>
        <dbReference type="RuleBase" id="RU004165"/>
    </source>
</evidence>
<dbReference type="GO" id="GO:0005524">
    <property type="term" value="F:ATP binding"/>
    <property type="evidence" value="ECO:0007669"/>
    <property type="project" value="UniProtKB-KW"/>
</dbReference>
<keyword evidence="7 9" id="KW-0067">ATP-binding</keyword>
<dbReference type="SUPFAM" id="SSF52540">
    <property type="entry name" value="P-loop containing nucleoside triphosphate hydrolases"/>
    <property type="match status" value="1"/>
</dbReference>
<comment type="catalytic activity">
    <reaction evidence="9">
        <text>thymidine + ATP = dTMP + ADP + H(+)</text>
        <dbReference type="Rhea" id="RHEA:19129"/>
        <dbReference type="ChEBI" id="CHEBI:15378"/>
        <dbReference type="ChEBI" id="CHEBI:17748"/>
        <dbReference type="ChEBI" id="CHEBI:30616"/>
        <dbReference type="ChEBI" id="CHEBI:63528"/>
        <dbReference type="ChEBI" id="CHEBI:456216"/>
        <dbReference type="EC" id="2.7.1.21"/>
    </reaction>
</comment>
<reference evidence="11 12" key="1">
    <citation type="journal article" date="2016" name="Nat. Commun.">
        <title>Thousands of microbial genomes shed light on interconnected biogeochemical processes in an aquifer system.</title>
        <authorList>
            <person name="Anantharaman K."/>
            <person name="Brown C.T."/>
            <person name="Hug L.A."/>
            <person name="Sharon I."/>
            <person name="Castelle C.J."/>
            <person name="Probst A.J."/>
            <person name="Thomas B.C."/>
            <person name="Singh A."/>
            <person name="Wilkins M.J."/>
            <person name="Karaoz U."/>
            <person name="Brodie E.L."/>
            <person name="Williams K.H."/>
            <person name="Hubbard S.S."/>
            <person name="Banfield J.F."/>
        </authorList>
    </citation>
    <scope>NUCLEOTIDE SEQUENCE [LARGE SCALE GENOMIC DNA]</scope>
</reference>
<comment type="caution">
    <text evidence="11">The sequence shown here is derived from an EMBL/GenBank/DDBJ whole genome shotgun (WGS) entry which is preliminary data.</text>
</comment>
<dbReference type="InterPro" id="IPR001267">
    <property type="entry name" value="Thymidine_kinase"/>
</dbReference>
<evidence type="ECO:0000256" key="6">
    <source>
        <dbReference type="ARBA" id="ARBA00022777"/>
    </source>
</evidence>